<dbReference type="AlphaFoldDB" id="A0A0B2UFH1"/>
<proteinExistence type="predicted"/>
<dbReference type="InParanoid" id="A0A0B2UFH1"/>
<dbReference type="EMBL" id="JOKQ01000005">
    <property type="protein sequence ID" value="KHN69801.1"/>
    <property type="molecule type" value="Genomic_DNA"/>
</dbReference>
<comment type="caution">
    <text evidence="1">The sequence shown here is derived from an EMBL/GenBank/DDBJ whole genome shotgun (WGS) entry which is preliminary data.</text>
</comment>
<dbReference type="VEuPathDB" id="MicrosporidiaDB:M896_052110"/>
<dbReference type="OrthoDB" id="2191354at2759"/>
<evidence type="ECO:0000313" key="1">
    <source>
        <dbReference type="EMBL" id="KHN69801.1"/>
    </source>
</evidence>
<evidence type="ECO:0000313" key="2">
    <source>
        <dbReference type="Proteomes" id="UP000031056"/>
    </source>
</evidence>
<dbReference type="RefSeq" id="XP_014563843.1">
    <property type="nucleotide sequence ID" value="XM_014708357.1"/>
</dbReference>
<reference evidence="1 2" key="1">
    <citation type="journal article" date="2014" name="MBio">
        <title>The Ordospora colligata genome; evolution of extreme reduction in microsporidia and host-to-parasite horizontal gene transfer.</title>
        <authorList>
            <person name="Pombert J.-F."/>
            <person name="Haag K.L."/>
            <person name="Beidas S."/>
            <person name="Ebert D."/>
            <person name="Keeling P.J."/>
        </authorList>
    </citation>
    <scope>NUCLEOTIDE SEQUENCE [LARGE SCALE GENOMIC DNA]</scope>
    <source>
        <strain evidence="1 2">OC4</strain>
    </source>
</reference>
<sequence>MGTHTNTFFVVIGNKQMSVLTGSSTAQIISKEKGYSIKSVASSNTFLIKKGSTYTKAKLVLDLVENKPDLNEIYRHVPFCSVWNISNGINMQQVFHLGDDQVVEVAKTLKLLNINNIHFKICYHDIKEIVCYMNSVKDNPEFSQMMDIYPPDIKKWALEFFKGDLNEIGLYCMLCLDEKNNLQAFLPMWKELTIEDINVNSLIEYMNTVFVENKQKERLIKYLNTIHD</sequence>
<dbReference type="HOGENOM" id="CLU_1214747_0_0_1"/>
<accession>A0A0B2UFH1</accession>
<organism evidence="1 2">
    <name type="scientific">Ordospora colligata OC4</name>
    <dbReference type="NCBI Taxonomy" id="1354746"/>
    <lineage>
        <taxon>Eukaryota</taxon>
        <taxon>Fungi</taxon>
        <taxon>Fungi incertae sedis</taxon>
        <taxon>Microsporidia</taxon>
        <taxon>Ordosporidae</taxon>
        <taxon>Ordospora</taxon>
    </lineage>
</organism>
<dbReference type="Proteomes" id="UP000031056">
    <property type="component" value="Unassembled WGS sequence"/>
</dbReference>
<keyword evidence="2" id="KW-1185">Reference proteome</keyword>
<dbReference type="GeneID" id="26261864"/>
<protein>
    <submittedName>
        <fullName evidence="1">Uncharacterized protein</fullName>
    </submittedName>
</protein>
<gene>
    <name evidence="1" type="ORF">M896_052110</name>
</gene>
<name>A0A0B2UFH1_9MICR</name>